<organism evidence="2">
    <name type="scientific">hydrothermal vent metagenome</name>
    <dbReference type="NCBI Taxonomy" id="652676"/>
    <lineage>
        <taxon>unclassified sequences</taxon>
        <taxon>metagenomes</taxon>
        <taxon>ecological metagenomes</taxon>
    </lineage>
</organism>
<name>A0A3B1B8R8_9ZZZZ</name>
<feature type="region of interest" description="Disordered" evidence="1">
    <location>
        <begin position="1"/>
        <end position="34"/>
    </location>
</feature>
<dbReference type="AlphaFoldDB" id="A0A3B1B8R8"/>
<accession>A0A3B1B8R8</accession>
<protein>
    <submittedName>
        <fullName evidence="2">Uncharacterized protein</fullName>
    </submittedName>
</protein>
<sequence>MAKPSSKINPLEFQEDMLGGPDKEKITPESVKSAVADHVQDRARRLHEKYGSNIDYSVLLKILSDRDAVRFPVTIAFDSSRLEPGMFAVAEPVERKEPEDEEEAEYREYEEAADNFVVVVHEYFKDKLDLLPPMVLYHLVTINYGDMATSNDAEVFGSGVLGMDQEVYYSQLCDLADQITS</sequence>
<reference evidence="2" key="1">
    <citation type="submission" date="2018-06" db="EMBL/GenBank/DDBJ databases">
        <authorList>
            <person name="Zhirakovskaya E."/>
        </authorList>
    </citation>
    <scope>NUCLEOTIDE SEQUENCE</scope>
</reference>
<gene>
    <name evidence="2" type="ORF">MNBD_GAMMA26-465</name>
</gene>
<evidence type="ECO:0000256" key="1">
    <source>
        <dbReference type="SAM" id="MobiDB-lite"/>
    </source>
</evidence>
<dbReference type="EMBL" id="UOFX01000016">
    <property type="protein sequence ID" value="VAX06710.1"/>
    <property type="molecule type" value="Genomic_DNA"/>
</dbReference>
<proteinExistence type="predicted"/>
<evidence type="ECO:0000313" key="2">
    <source>
        <dbReference type="EMBL" id="VAX06710.1"/>
    </source>
</evidence>